<organism evidence="4 5">
    <name type="scientific">Bosea vestrisii</name>
    <dbReference type="NCBI Taxonomy" id="151416"/>
    <lineage>
        <taxon>Bacteria</taxon>
        <taxon>Pseudomonadati</taxon>
        <taxon>Pseudomonadota</taxon>
        <taxon>Alphaproteobacteria</taxon>
        <taxon>Hyphomicrobiales</taxon>
        <taxon>Boseaceae</taxon>
        <taxon>Bosea</taxon>
    </lineage>
</organism>
<feature type="transmembrane region" description="Helical" evidence="1">
    <location>
        <begin position="398"/>
        <end position="418"/>
    </location>
</feature>
<feature type="domain" description="DUF4010" evidence="3">
    <location>
        <begin position="186"/>
        <end position="391"/>
    </location>
</feature>
<feature type="transmembrane region" description="Helical" evidence="1">
    <location>
        <begin position="148"/>
        <end position="166"/>
    </location>
</feature>
<feature type="transmembrane region" description="Helical" evidence="1">
    <location>
        <begin position="40"/>
        <end position="59"/>
    </location>
</feature>
<evidence type="ECO:0000259" key="3">
    <source>
        <dbReference type="Pfam" id="PF13194"/>
    </source>
</evidence>
<name>A0ABW0HDY4_9HYPH</name>
<dbReference type="Pfam" id="PF13194">
    <property type="entry name" value="DUF4010"/>
    <property type="match status" value="1"/>
</dbReference>
<feature type="transmembrane region" description="Helical" evidence="1">
    <location>
        <begin position="335"/>
        <end position="356"/>
    </location>
</feature>
<proteinExistence type="predicted"/>
<keyword evidence="1" id="KW-0812">Transmembrane</keyword>
<feature type="transmembrane region" description="Helical" evidence="1">
    <location>
        <begin position="94"/>
        <end position="113"/>
    </location>
</feature>
<comment type="caution">
    <text evidence="4">The sequence shown here is derived from an EMBL/GenBank/DDBJ whole genome shotgun (WGS) entry which is preliminary data.</text>
</comment>
<evidence type="ECO:0000259" key="2">
    <source>
        <dbReference type="Pfam" id="PF02308"/>
    </source>
</evidence>
<keyword evidence="5" id="KW-1185">Reference proteome</keyword>
<evidence type="ECO:0000313" key="4">
    <source>
        <dbReference type="EMBL" id="MFC5395260.1"/>
    </source>
</evidence>
<dbReference type="PANTHER" id="PTHR39084:SF1">
    <property type="entry name" value="DUF4010 DOMAIN-CONTAINING PROTEIN"/>
    <property type="match status" value="1"/>
</dbReference>
<reference evidence="5" key="1">
    <citation type="journal article" date="2019" name="Int. J. Syst. Evol. Microbiol.">
        <title>The Global Catalogue of Microorganisms (GCM) 10K type strain sequencing project: providing services to taxonomists for standard genome sequencing and annotation.</title>
        <authorList>
            <consortium name="The Broad Institute Genomics Platform"/>
            <consortium name="The Broad Institute Genome Sequencing Center for Infectious Disease"/>
            <person name="Wu L."/>
            <person name="Ma J."/>
        </authorList>
    </citation>
    <scope>NUCLEOTIDE SEQUENCE [LARGE SCALE GENOMIC DNA]</scope>
    <source>
        <strain evidence="5">CGMCC 1.16326</strain>
    </source>
</reference>
<keyword evidence="1" id="KW-1133">Transmembrane helix</keyword>
<dbReference type="InterPro" id="IPR025105">
    <property type="entry name" value="DUF4010"/>
</dbReference>
<evidence type="ECO:0000313" key="5">
    <source>
        <dbReference type="Proteomes" id="UP001596104"/>
    </source>
</evidence>
<dbReference type="Pfam" id="PF02308">
    <property type="entry name" value="MgtC"/>
    <property type="match status" value="1"/>
</dbReference>
<feature type="transmembrane region" description="Helical" evidence="1">
    <location>
        <begin position="240"/>
        <end position="263"/>
    </location>
</feature>
<protein>
    <submittedName>
        <fullName evidence="4">MgtC/SapB family protein</fullName>
    </submittedName>
</protein>
<keyword evidence="1" id="KW-0472">Membrane</keyword>
<evidence type="ECO:0000256" key="1">
    <source>
        <dbReference type="SAM" id="Phobius"/>
    </source>
</evidence>
<feature type="transmembrane region" description="Helical" evidence="1">
    <location>
        <begin position="12"/>
        <end position="28"/>
    </location>
</feature>
<feature type="transmembrane region" description="Helical" evidence="1">
    <location>
        <begin position="181"/>
        <end position="199"/>
    </location>
</feature>
<dbReference type="RefSeq" id="WP_291680031.1">
    <property type="nucleotide sequence ID" value="NZ_JBHSLV010000043.1"/>
</dbReference>
<dbReference type="EMBL" id="JBHSLV010000043">
    <property type="protein sequence ID" value="MFC5395260.1"/>
    <property type="molecule type" value="Genomic_DNA"/>
</dbReference>
<dbReference type="Proteomes" id="UP001596104">
    <property type="component" value="Unassembled WGS sequence"/>
</dbReference>
<feature type="domain" description="MgtC/SapB/SrpB/YhiD N-terminal" evidence="2">
    <location>
        <begin position="13"/>
        <end position="138"/>
    </location>
</feature>
<feature type="transmembrane region" description="Helical" evidence="1">
    <location>
        <begin position="208"/>
        <end position="228"/>
    </location>
</feature>
<feature type="transmembrane region" description="Helical" evidence="1">
    <location>
        <begin position="309"/>
        <end position="328"/>
    </location>
</feature>
<sequence>MTMTFEDLVIRFATALAIGLVVGAERGWRERKGPPGSRTAGIRTYGLSALLGAVLAVIAEETGTPMLLGVGFATFAFAFTWFKAREAQHDQDFSVTGVIAALVVFALGALCVLGDPRAAGAAGVATVALLASREFLHQALARLTWIELRSALLLLAMTVVILPLLPDRPIDPFASLNPREIWMFTVLSAAISYAGYIAIKLAGPTKGILVASIGGALISSTAVTIAFARRAANGESTKALAGGAALASMVSILRVLAIVGVIAPSLLIQLAPGALAGAATFGCLAWLLLRQGLEDAPPAPISNPFDLAPLLVFASMFAAIVVFSGWMMSRIGSRGLLVTSGLVSLADVDVAAMTAARLGGSTVDAGTAVSAILLALAMNAVARIFYAAAIGPRAYSGWLAIATALAIAAGAGAVALAAR</sequence>
<feature type="transmembrane region" description="Helical" evidence="1">
    <location>
        <begin position="270"/>
        <end position="289"/>
    </location>
</feature>
<feature type="transmembrane region" description="Helical" evidence="1">
    <location>
        <begin position="65"/>
        <end position="82"/>
    </location>
</feature>
<feature type="transmembrane region" description="Helical" evidence="1">
    <location>
        <begin position="368"/>
        <end position="386"/>
    </location>
</feature>
<dbReference type="InterPro" id="IPR049177">
    <property type="entry name" value="MgtC_SapB_SrpB_YhiD_N"/>
</dbReference>
<gene>
    <name evidence="4" type="ORF">ACFPPC_21755</name>
</gene>
<accession>A0ABW0HDY4</accession>
<dbReference type="PANTHER" id="PTHR39084">
    <property type="entry name" value="MEMBRANE PROTEIN-RELATED"/>
    <property type="match status" value="1"/>
</dbReference>